<proteinExistence type="predicted"/>
<reference evidence="3" key="1">
    <citation type="journal article" date="2019" name="Sci. Rep.">
        <title>Draft genome of Tanacetum cinerariifolium, the natural source of mosquito coil.</title>
        <authorList>
            <person name="Yamashiro T."/>
            <person name="Shiraishi A."/>
            <person name="Satake H."/>
            <person name="Nakayama K."/>
        </authorList>
    </citation>
    <scope>NUCLEOTIDE SEQUENCE</scope>
</reference>
<dbReference type="SMART" id="SM00343">
    <property type="entry name" value="ZnF_C2HC"/>
    <property type="match status" value="2"/>
</dbReference>
<keyword evidence="1" id="KW-0479">Metal-binding</keyword>
<comment type="caution">
    <text evidence="3">The sequence shown here is derived from an EMBL/GenBank/DDBJ whole genome shotgun (WGS) entry which is preliminary data.</text>
</comment>
<protein>
    <recommendedName>
        <fullName evidence="2">CCHC-type domain-containing protein</fullName>
    </recommendedName>
</protein>
<dbReference type="GO" id="GO:0008270">
    <property type="term" value="F:zinc ion binding"/>
    <property type="evidence" value="ECO:0007669"/>
    <property type="project" value="UniProtKB-KW"/>
</dbReference>
<keyword evidence="1" id="KW-0862">Zinc</keyword>
<feature type="domain" description="CCHC-type" evidence="2">
    <location>
        <begin position="229"/>
        <end position="242"/>
    </location>
</feature>
<keyword evidence="1" id="KW-0863">Zinc-finger</keyword>
<evidence type="ECO:0000313" key="3">
    <source>
        <dbReference type="EMBL" id="GEU59637.1"/>
    </source>
</evidence>
<dbReference type="Gene3D" id="4.10.60.10">
    <property type="entry name" value="Zinc finger, CCHC-type"/>
    <property type="match status" value="1"/>
</dbReference>
<accession>A0A6L2LFC4</accession>
<dbReference type="EMBL" id="BKCJ010004206">
    <property type="protein sequence ID" value="GEU59637.1"/>
    <property type="molecule type" value="Genomic_DNA"/>
</dbReference>
<gene>
    <name evidence="3" type="ORF">Tci_031615</name>
</gene>
<dbReference type="AlphaFoldDB" id="A0A6L2LFC4"/>
<dbReference type="InterPro" id="IPR036875">
    <property type="entry name" value="Znf_CCHC_sf"/>
</dbReference>
<dbReference type="SUPFAM" id="SSF57756">
    <property type="entry name" value="Retrovirus zinc finger-like domains"/>
    <property type="match status" value="1"/>
</dbReference>
<evidence type="ECO:0000256" key="1">
    <source>
        <dbReference type="PROSITE-ProRule" id="PRU00047"/>
    </source>
</evidence>
<name>A0A6L2LFC4_TANCI</name>
<dbReference type="InterPro" id="IPR001878">
    <property type="entry name" value="Znf_CCHC"/>
</dbReference>
<sequence length="277" mass="31488">MKWQPLNFKGTEDVVGFSRWVEKMESVFHISGCAAENQVKFTTCTMLDAALTWWNGHVRTLGHDDAYVKGNDVGGYTQRFQELTLMCTKFLFDETEKVDKYISGLPDNIHGIVMSARPKYLDFVIELANDLMDQKLRTYGERQAENKRKLDNNNQDQQKLLKKQNVIQAYAVGSGEKEPYGGSKPVCPKCNYHHNGECAPKCTNYKKVGHFTKDCWHPINANNQRTITCYECGNQGHYMSDCLVLKNRGTEARGMVYALGGGETNQDLDNMKDDINT</sequence>
<dbReference type="PROSITE" id="PS50158">
    <property type="entry name" value="ZF_CCHC"/>
    <property type="match status" value="1"/>
</dbReference>
<dbReference type="GO" id="GO:0003676">
    <property type="term" value="F:nucleic acid binding"/>
    <property type="evidence" value="ECO:0007669"/>
    <property type="project" value="InterPro"/>
</dbReference>
<organism evidence="3">
    <name type="scientific">Tanacetum cinerariifolium</name>
    <name type="common">Dalmatian daisy</name>
    <name type="synonym">Chrysanthemum cinerariifolium</name>
    <dbReference type="NCBI Taxonomy" id="118510"/>
    <lineage>
        <taxon>Eukaryota</taxon>
        <taxon>Viridiplantae</taxon>
        <taxon>Streptophyta</taxon>
        <taxon>Embryophyta</taxon>
        <taxon>Tracheophyta</taxon>
        <taxon>Spermatophyta</taxon>
        <taxon>Magnoliopsida</taxon>
        <taxon>eudicotyledons</taxon>
        <taxon>Gunneridae</taxon>
        <taxon>Pentapetalae</taxon>
        <taxon>asterids</taxon>
        <taxon>campanulids</taxon>
        <taxon>Asterales</taxon>
        <taxon>Asteraceae</taxon>
        <taxon>Asteroideae</taxon>
        <taxon>Anthemideae</taxon>
        <taxon>Anthemidinae</taxon>
        <taxon>Tanacetum</taxon>
    </lineage>
</organism>
<dbReference type="Pfam" id="PF00098">
    <property type="entry name" value="zf-CCHC"/>
    <property type="match status" value="1"/>
</dbReference>
<evidence type="ECO:0000259" key="2">
    <source>
        <dbReference type="PROSITE" id="PS50158"/>
    </source>
</evidence>